<name>A0AAP5IFP0_9CYAN</name>
<gene>
    <name evidence="2" type="ORF">G7B40_032805</name>
</gene>
<keyword evidence="3" id="KW-1185">Reference proteome</keyword>
<feature type="transmembrane region" description="Helical" evidence="1">
    <location>
        <begin position="12"/>
        <end position="29"/>
    </location>
</feature>
<keyword evidence="1" id="KW-0472">Membrane</keyword>
<evidence type="ECO:0000313" key="3">
    <source>
        <dbReference type="Proteomes" id="UP000667802"/>
    </source>
</evidence>
<organism evidence="2 3">
    <name type="scientific">Aetokthonos hydrillicola Thurmond2011</name>
    <dbReference type="NCBI Taxonomy" id="2712845"/>
    <lineage>
        <taxon>Bacteria</taxon>
        <taxon>Bacillati</taxon>
        <taxon>Cyanobacteriota</taxon>
        <taxon>Cyanophyceae</taxon>
        <taxon>Nostocales</taxon>
        <taxon>Hapalosiphonaceae</taxon>
        <taxon>Aetokthonos</taxon>
    </lineage>
</organism>
<dbReference type="Proteomes" id="UP000667802">
    <property type="component" value="Unassembled WGS sequence"/>
</dbReference>
<dbReference type="RefSeq" id="WP_208342520.1">
    <property type="nucleotide sequence ID" value="NZ_CAWQFN010000158.1"/>
</dbReference>
<sequence>MIQLLKSPLKIVVWFAAGLICVAIAVPLIHKALKKSTESHQVSIHTLQQTNLEHHIG</sequence>
<protein>
    <submittedName>
        <fullName evidence="2">Uncharacterized protein</fullName>
    </submittedName>
</protein>
<evidence type="ECO:0000256" key="1">
    <source>
        <dbReference type="SAM" id="Phobius"/>
    </source>
</evidence>
<keyword evidence="1" id="KW-1133">Transmembrane helix</keyword>
<comment type="caution">
    <text evidence="2">The sequence shown here is derived from an EMBL/GenBank/DDBJ whole genome shotgun (WGS) entry which is preliminary data.</text>
</comment>
<evidence type="ECO:0000313" key="2">
    <source>
        <dbReference type="EMBL" id="MDR9899307.1"/>
    </source>
</evidence>
<dbReference type="AlphaFoldDB" id="A0AAP5IFP0"/>
<accession>A0AAP5IFP0</accession>
<keyword evidence="1" id="KW-0812">Transmembrane</keyword>
<proteinExistence type="predicted"/>
<dbReference type="EMBL" id="JAALHA020000023">
    <property type="protein sequence ID" value="MDR9899307.1"/>
    <property type="molecule type" value="Genomic_DNA"/>
</dbReference>
<reference evidence="3" key="1">
    <citation type="journal article" date="2021" name="Science">
        <title>Hunting the eagle killer: A cyanobacterial neurotoxin causes vacuolar myelinopathy.</title>
        <authorList>
            <person name="Breinlinger S."/>
            <person name="Phillips T.J."/>
            <person name="Haram B.N."/>
            <person name="Mares J."/>
            <person name="Martinez Yerena J.A."/>
            <person name="Hrouzek P."/>
            <person name="Sobotka R."/>
            <person name="Henderson W.M."/>
            <person name="Schmieder P."/>
            <person name="Williams S.M."/>
            <person name="Lauderdale J.D."/>
            <person name="Wilde H.D."/>
            <person name="Gerrin W."/>
            <person name="Kust A."/>
            <person name="Washington J.W."/>
            <person name="Wagner C."/>
            <person name="Geier B."/>
            <person name="Liebeke M."/>
            <person name="Enke H."/>
            <person name="Niedermeyer T.H.J."/>
            <person name="Wilde S.B."/>
        </authorList>
    </citation>
    <scope>NUCLEOTIDE SEQUENCE [LARGE SCALE GENOMIC DNA]</scope>
    <source>
        <strain evidence="3">Thurmond2011</strain>
    </source>
</reference>